<dbReference type="InterPro" id="IPR057326">
    <property type="entry name" value="KR_dom"/>
</dbReference>
<keyword evidence="2" id="KW-0560">Oxidoreductase</keyword>
<protein>
    <recommendedName>
        <fullName evidence="4">Ketoreductase domain-containing protein</fullName>
    </recommendedName>
</protein>
<sequence length="264" mass="29257">MDKQQSSKRWVLITGASRGIGEAFARRFAKEGWNLILVARTLSDLETLVRDLKNQDSIQTKVIVADLSDRKGPQQVYDEIKRAGITLDGLVNNAGCGVSGNFLEASLDRYLSMVDVNVYALLELTHRFLPEMIRAKKGLMINVSSTASFQPLPGASVYSATKAFVTFLTEAIWLETRGSGVRVINLCPGWTKTDFAKTSGGRDIRKMPLAETTDQVIESAFRAIHGKMPTVISGVHNRVVSVLVRFLPRRCLFWLVGLARKIKS</sequence>
<dbReference type="AlphaFoldDB" id="A0A1G1L252"/>
<evidence type="ECO:0000256" key="1">
    <source>
        <dbReference type="ARBA" id="ARBA00006484"/>
    </source>
</evidence>
<dbReference type="Proteomes" id="UP000178187">
    <property type="component" value="Unassembled WGS sequence"/>
</dbReference>
<gene>
    <name evidence="5" type="ORF">A3G33_02280</name>
</gene>
<dbReference type="SMART" id="SM00822">
    <property type="entry name" value="PKS_KR"/>
    <property type="match status" value="1"/>
</dbReference>
<dbReference type="PRINTS" id="PR00080">
    <property type="entry name" value="SDRFAMILY"/>
</dbReference>
<proteinExistence type="inferred from homology"/>
<evidence type="ECO:0000259" key="4">
    <source>
        <dbReference type="SMART" id="SM00822"/>
    </source>
</evidence>
<dbReference type="Gene3D" id="3.40.50.720">
    <property type="entry name" value="NAD(P)-binding Rossmann-like Domain"/>
    <property type="match status" value="1"/>
</dbReference>
<dbReference type="InterPro" id="IPR036291">
    <property type="entry name" value="NAD(P)-bd_dom_sf"/>
</dbReference>
<comment type="caution">
    <text evidence="5">The sequence shown here is derived from an EMBL/GenBank/DDBJ whole genome shotgun (WGS) entry which is preliminary data.</text>
</comment>
<dbReference type="PANTHER" id="PTHR44196:SF2">
    <property type="entry name" value="SHORT-CHAIN DEHYDROGENASE-RELATED"/>
    <property type="match status" value="1"/>
</dbReference>
<dbReference type="GO" id="GO:0016020">
    <property type="term" value="C:membrane"/>
    <property type="evidence" value="ECO:0007669"/>
    <property type="project" value="TreeGrafter"/>
</dbReference>
<dbReference type="GO" id="GO:0016491">
    <property type="term" value="F:oxidoreductase activity"/>
    <property type="evidence" value="ECO:0007669"/>
    <property type="project" value="UniProtKB-KW"/>
</dbReference>
<dbReference type="PANTHER" id="PTHR44196">
    <property type="entry name" value="DEHYDROGENASE/REDUCTASE SDR FAMILY MEMBER 7B"/>
    <property type="match status" value="1"/>
</dbReference>
<dbReference type="PRINTS" id="PR00081">
    <property type="entry name" value="GDHRDH"/>
</dbReference>
<evidence type="ECO:0000256" key="2">
    <source>
        <dbReference type="ARBA" id="ARBA00023002"/>
    </source>
</evidence>
<dbReference type="CDD" id="cd05233">
    <property type="entry name" value="SDR_c"/>
    <property type="match status" value="1"/>
</dbReference>
<dbReference type="PIRSF" id="PIRSF000126">
    <property type="entry name" value="11-beta-HSD1"/>
    <property type="match status" value="1"/>
</dbReference>
<evidence type="ECO:0000313" key="5">
    <source>
        <dbReference type="EMBL" id="OGW99242.1"/>
    </source>
</evidence>
<dbReference type="Pfam" id="PF00106">
    <property type="entry name" value="adh_short"/>
    <property type="match status" value="1"/>
</dbReference>
<evidence type="ECO:0000313" key="6">
    <source>
        <dbReference type="Proteomes" id="UP000178187"/>
    </source>
</evidence>
<dbReference type="InterPro" id="IPR002347">
    <property type="entry name" value="SDR_fam"/>
</dbReference>
<evidence type="ECO:0000256" key="3">
    <source>
        <dbReference type="RuleBase" id="RU000363"/>
    </source>
</evidence>
<dbReference type="EMBL" id="MHFR01000012">
    <property type="protein sequence ID" value="OGW99242.1"/>
    <property type="molecule type" value="Genomic_DNA"/>
</dbReference>
<accession>A0A1G1L252</accession>
<dbReference type="SUPFAM" id="SSF51735">
    <property type="entry name" value="NAD(P)-binding Rossmann-fold domains"/>
    <property type="match status" value="1"/>
</dbReference>
<organism evidence="5 6">
    <name type="scientific">Candidatus Danuiimicrobium aquiferis</name>
    <dbReference type="NCBI Taxonomy" id="1801832"/>
    <lineage>
        <taxon>Bacteria</taxon>
        <taxon>Pseudomonadati</taxon>
        <taxon>Candidatus Omnitrophota</taxon>
        <taxon>Candidatus Danuiimicrobium</taxon>
    </lineage>
</organism>
<feature type="domain" description="Ketoreductase" evidence="4">
    <location>
        <begin position="9"/>
        <end position="193"/>
    </location>
</feature>
<reference evidence="5 6" key="1">
    <citation type="journal article" date="2016" name="Nat. Commun.">
        <title>Thousands of microbial genomes shed light on interconnected biogeochemical processes in an aquifer system.</title>
        <authorList>
            <person name="Anantharaman K."/>
            <person name="Brown C.T."/>
            <person name="Hug L.A."/>
            <person name="Sharon I."/>
            <person name="Castelle C.J."/>
            <person name="Probst A.J."/>
            <person name="Thomas B.C."/>
            <person name="Singh A."/>
            <person name="Wilkins M.J."/>
            <person name="Karaoz U."/>
            <person name="Brodie E.L."/>
            <person name="Williams K.H."/>
            <person name="Hubbard S.S."/>
            <person name="Banfield J.F."/>
        </authorList>
    </citation>
    <scope>NUCLEOTIDE SEQUENCE [LARGE SCALE GENOMIC DNA]</scope>
</reference>
<name>A0A1G1L252_9BACT</name>
<comment type="similarity">
    <text evidence="1 3">Belongs to the short-chain dehydrogenases/reductases (SDR) family.</text>
</comment>